<evidence type="ECO:0000313" key="3">
    <source>
        <dbReference type="Proteomes" id="UP000006038"/>
    </source>
</evidence>
<reference evidence="2" key="2">
    <citation type="submission" date="2013-04" db="UniProtKB">
        <authorList>
            <consortium name="EnsemblPlants"/>
        </authorList>
    </citation>
    <scope>IDENTIFICATION</scope>
</reference>
<sequence length="159" mass="16061">MGHLQILPGAPNAGAGPAASLWPQSAPRPATPPPHMDSQLGMGTLGHHDVLSSLGLKLPSSTSSSLAASYYSDQLHAVVSNAGRPQAYDASSSLPCTTAVTSLSAALSSVSAAPPIINNTVGMDLPPVSLAAPEMQYWNGPAAMSVAWPDLPTPNGAFP</sequence>
<evidence type="ECO:0000256" key="1">
    <source>
        <dbReference type="SAM" id="MobiDB-lite"/>
    </source>
</evidence>
<feature type="compositionally biased region" description="Low complexity" evidence="1">
    <location>
        <begin position="8"/>
        <end position="28"/>
    </location>
</feature>
<dbReference type="EnsemblPlants" id="OB03G42250.1">
    <property type="protein sequence ID" value="OB03G42250.1"/>
    <property type="gene ID" value="OB03G42250"/>
</dbReference>
<evidence type="ECO:0000313" key="2">
    <source>
        <dbReference type="EnsemblPlants" id="OB03G42250.1"/>
    </source>
</evidence>
<feature type="region of interest" description="Disordered" evidence="1">
    <location>
        <begin position="1"/>
        <end position="44"/>
    </location>
</feature>
<protein>
    <recommendedName>
        <fullName evidence="4">Dof-type domain-containing protein</fullName>
    </recommendedName>
</protein>
<dbReference type="AlphaFoldDB" id="J3LT49"/>
<proteinExistence type="predicted"/>
<organism evidence="2">
    <name type="scientific">Oryza brachyantha</name>
    <name type="common">malo sina</name>
    <dbReference type="NCBI Taxonomy" id="4533"/>
    <lineage>
        <taxon>Eukaryota</taxon>
        <taxon>Viridiplantae</taxon>
        <taxon>Streptophyta</taxon>
        <taxon>Embryophyta</taxon>
        <taxon>Tracheophyta</taxon>
        <taxon>Spermatophyta</taxon>
        <taxon>Magnoliopsida</taxon>
        <taxon>Liliopsida</taxon>
        <taxon>Poales</taxon>
        <taxon>Poaceae</taxon>
        <taxon>BOP clade</taxon>
        <taxon>Oryzoideae</taxon>
        <taxon>Oryzeae</taxon>
        <taxon>Oryzinae</taxon>
        <taxon>Oryza</taxon>
    </lineage>
</organism>
<reference evidence="2" key="1">
    <citation type="journal article" date="2013" name="Nat. Commun.">
        <title>Whole-genome sequencing of Oryza brachyantha reveals mechanisms underlying Oryza genome evolution.</title>
        <authorList>
            <person name="Chen J."/>
            <person name="Huang Q."/>
            <person name="Gao D."/>
            <person name="Wang J."/>
            <person name="Lang Y."/>
            <person name="Liu T."/>
            <person name="Li B."/>
            <person name="Bai Z."/>
            <person name="Luis Goicoechea J."/>
            <person name="Liang C."/>
            <person name="Chen C."/>
            <person name="Zhang W."/>
            <person name="Sun S."/>
            <person name="Liao Y."/>
            <person name="Zhang X."/>
            <person name="Yang L."/>
            <person name="Song C."/>
            <person name="Wang M."/>
            <person name="Shi J."/>
            <person name="Liu G."/>
            <person name="Liu J."/>
            <person name="Zhou H."/>
            <person name="Zhou W."/>
            <person name="Yu Q."/>
            <person name="An N."/>
            <person name="Chen Y."/>
            <person name="Cai Q."/>
            <person name="Wang B."/>
            <person name="Liu B."/>
            <person name="Min J."/>
            <person name="Huang Y."/>
            <person name="Wu H."/>
            <person name="Li Z."/>
            <person name="Zhang Y."/>
            <person name="Yin Y."/>
            <person name="Song W."/>
            <person name="Jiang J."/>
            <person name="Jackson S.A."/>
            <person name="Wing R.A."/>
            <person name="Wang J."/>
            <person name="Chen M."/>
        </authorList>
    </citation>
    <scope>NUCLEOTIDE SEQUENCE [LARGE SCALE GENOMIC DNA]</scope>
    <source>
        <strain evidence="2">cv. IRGC 101232</strain>
    </source>
</reference>
<dbReference type="Gramene" id="OB03G42250.1">
    <property type="protein sequence ID" value="OB03G42250.1"/>
    <property type="gene ID" value="OB03G42250"/>
</dbReference>
<dbReference type="Proteomes" id="UP000006038">
    <property type="component" value="Chromosome 3"/>
</dbReference>
<evidence type="ECO:0008006" key="4">
    <source>
        <dbReference type="Google" id="ProtNLM"/>
    </source>
</evidence>
<dbReference type="HOGENOM" id="CLU_1663458_0_0_1"/>
<accession>J3LT49</accession>
<name>J3LT49_ORYBR</name>
<dbReference type="eggNOG" id="ENOG502QRPD">
    <property type="taxonomic scope" value="Eukaryota"/>
</dbReference>
<keyword evidence="3" id="KW-1185">Reference proteome</keyword>